<sequence length="85" mass="9798">MRVQDRVRGVETLRKRWSLSWFTLPSEAWEGRETSLQRVSRGGLSHDCVTIDAFSQHSAYDGGMPFLKWLFARLHPPPAFRLNPG</sequence>
<evidence type="ECO:0000313" key="2">
    <source>
        <dbReference type="Proteomes" id="UP000318053"/>
    </source>
</evidence>
<comment type="caution">
    <text evidence="1">The sequence shown here is derived from an EMBL/GenBank/DDBJ whole genome shotgun (WGS) entry which is preliminary data.</text>
</comment>
<accession>A0A5C5XSY4</accession>
<protein>
    <submittedName>
        <fullName evidence="1">Uncharacterized protein</fullName>
    </submittedName>
</protein>
<dbReference type="AlphaFoldDB" id="A0A5C5XSY4"/>
<dbReference type="EMBL" id="SJPK01000008">
    <property type="protein sequence ID" value="TWT65115.1"/>
    <property type="molecule type" value="Genomic_DNA"/>
</dbReference>
<gene>
    <name evidence="1" type="ORF">CA85_34620</name>
</gene>
<reference evidence="1 2" key="1">
    <citation type="submission" date="2019-02" db="EMBL/GenBank/DDBJ databases">
        <title>Deep-cultivation of Planctomycetes and their phenomic and genomic characterization uncovers novel biology.</title>
        <authorList>
            <person name="Wiegand S."/>
            <person name="Jogler M."/>
            <person name="Boedeker C."/>
            <person name="Pinto D."/>
            <person name="Vollmers J."/>
            <person name="Rivas-Marin E."/>
            <person name="Kohn T."/>
            <person name="Peeters S.H."/>
            <person name="Heuer A."/>
            <person name="Rast P."/>
            <person name="Oberbeckmann S."/>
            <person name="Bunk B."/>
            <person name="Jeske O."/>
            <person name="Meyerdierks A."/>
            <person name="Storesund J.E."/>
            <person name="Kallscheuer N."/>
            <person name="Luecker S."/>
            <person name="Lage O.M."/>
            <person name="Pohl T."/>
            <person name="Merkel B.J."/>
            <person name="Hornburger P."/>
            <person name="Mueller R.-W."/>
            <person name="Bruemmer F."/>
            <person name="Labrenz M."/>
            <person name="Spormann A.M."/>
            <person name="Op Den Camp H."/>
            <person name="Overmann J."/>
            <person name="Amann R."/>
            <person name="Jetten M.S.M."/>
            <person name="Mascher T."/>
            <person name="Medema M.H."/>
            <person name="Devos D.P."/>
            <person name="Kaster A.-K."/>
            <person name="Ovreas L."/>
            <person name="Rohde M."/>
            <person name="Galperin M.Y."/>
            <person name="Jogler C."/>
        </authorList>
    </citation>
    <scope>NUCLEOTIDE SEQUENCE [LARGE SCALE GENOMIC DNA]</scope>
    <source>
        <strain evidence="1 2">CA85</strain>
    </source>
</reference>
<evidence type="ECO:0000313" key="1">
    <source>
        <dbReference type="EMBL" id="TWT65115.1"/>
    </source>
</evidence>
<proteinExistence type="predicted"/>
<name>A0A5C5XSY4_9BACT</name>
<organism evidence="1 2">
    <name type="scientific">Allorhodopirellula solitaria</name>
    <dbReference type="NCBI Taxonomy" id="2527987"/>
    <lineage>
        <taxon>Bacteria</taxon>
        <taxon>Pseudomonadati</taxon>
        <taxon>Planctomycetota</taxon>
        <taxon>Planctomycetia</taxon>
        <taxon>Pirellulales</taxon>
        <taxon>Pirellulaceae</taxon>
        <taxon>Allorhodopirellula</taxon>
    </lineage>
</organism>
<dbReference type="Proteomes" id="UP000318053">
    <property type="component" value="Unassembled WGS sequence"/>
</dbReference>
<keyword evidence="2" id="KW-1185">Reference proteome</keyword>